<name>A0A401J398_SPHXE</name>
<keyword evidence="2" id="KW-0472">Membrane</keyword>
<keyword evidence="5" id="KW-1185">Reference proteome</keyword>
<dbReference type="RefSeq" id="WP_130752895.1">
    <property type="nucleotide sequence ID" value="NZ_BBQY01000014.1"/>
</dbReference>
<dbReference type="GO" id="GO:0034220">
    <property type="term" value="P:monoatomic ion transmembrane transport"/>
    <property type="evidence" value="ECO:0007669"/>
    <property type="project" value="UniProtKB-KW"/>
</dbReference>
<dbReference type="Gene3D" id="1.10.287.70">
    <property type="match status" value="1"/>
</dbReference>
<dbReference type="AlphaFoldDB" id="A0A401J398"/>
<evidence type="ECO:0000256" key="1">
    <source>
        <dbReference type="ARBA" id="ARBA00004651"/>
    </source>
</evidence>
<dbReference type="Proteomes" id="UP000290975">
    <property type="component" value="Unassembled WGS sequence"/>
</dbReference>
<evidence type="ECO:0000256" key="2">
    <source>
        <dbReference type="SAM" id="Phobius"/>
    </source>
</evidence>
<sequence>MTARASFAWRIVLLVALVAIAILGHVIDRDGLRDNADGQVSILDIIYFTVITVTTVGYGDITPVSDGARMFDTFVVTPIRIFVWLIFLGTAYDFVLRHSWERWRMGRMQKALKGHTIVCGYGTTGTEAAAELMREGISPEDIVVIDLNSERLENAEALGMGTVMGDATQNAVLQAAAVERANAVIICPSRDDSAVLISLTAKRMAPGATRVVAIRSTENEVLALDAGADVIVNPVSFAGRMLAGALRGPHVTEYLDDLITARGRIKLHERDVENSEVGLSLVDVGTGVGLRLYRDGRAFARWDEESKILKSGDKIIQIIPTARD</sequence>
<protein>
    <submittedName>
        <fullName evidence="4">Voltage-gated potassium channel</fullName>
    </submittedName>
</protein>
<keyword evidence="4" id="KW-0407">Ion channel</keyword>
<dbReference type="Pfam" id="PF02254">
    <property type="entry name" value="TrkA_N"/>
    <property type="match status" value="1"/>
</dbReference>
<organism evidence="4 5">
    <name type="scientific">Sphingobium xenophagum</name>
    <dbReference type="NCBI Taxonomy" id="121428"/>
    <lineage>
        <taxon>Bacteria</taxon>
        <taxon>Pseudomonadati</taxon>
        <taxon>Pseudomonadota</taxon>
        <taxon>Alphaproteobacteria</taxon>
        <taxon>Sphingomonadales</taxon>
        <taxon>Sphingomonadaceae</taxon>
        <taxon>Sphingobium</taxon>
    </lineage>
</organism>
<evidence type="ECO:0000313" key="4">
    <source>
        <dbReference type="EMBL" id="GBH31075.1"/>
    </source>
</evidence>
<accession>A0A401J398</accession>
<dbReference type="SUPFAM" id="SSF51735">
    <property type="entry name" value="NAD(P)-binding Rossmann-fold domains"/>
    <property type="match status" value="1"/>
</dbReference>
<dbReference type="InterPro" id="IPR013099">
    <property type="entry name" value="K_chnl_dom"/>
</dbReference>
<dbReference type="Gene3D" id="3.40.50.720">
    <property type="entry name" value="NAD(P)-binding Rossmann-like Domain"/>
    <property type="match status" value="1"/>
</dbReference>
<reference evidence="4 5" key="1">
    <citation type="submission" date="2014-12" db="EMBL/GenBank/DDBJ databases">
        <title>Whole genome sequencing of Sphingobium xenophagum OW59.</title>
        <authorList>
            <person name="Ohta Y."/>
            <person name="Nishi S."/>
            <person name="Hatada Y."/>
        </authorList>
    </citation>
    <scope>NUCLEOTIDE SEQUENCE [LARGE SCALE GENOMIC DNA]</scope>
    <source>
        <strain evidence="4 5">OW59</strain>
    </source>
</reference>
<dbReference type="PANTHER" id="PTHR43833">
    <property type="entry name" value="POTASSIUM CHANNEL PROTEIN 2-RELATED-RELATED"/>
    <property type="match status" value="1"/>
</dbReference>
<feature type="transmembrane region" description="Helical" evidence="2">
    <location>
        <begin position="81"/>
        <end position="100"/>
    </location>
</feature>
<feature type="transmembrane region" description="Helical" evidence="2">
    <location>
        <begin position="6"/>
        <end position="28"/>
    </location>
</feature>
<dbReference type="InterPro" id="IPR050721">
    <property type="entry name" value="Trk_Ktr_HKT_K-transport"/>
</dbReference>
<gene>
    <name evidence="4" type="ORF">MBESOW_P2336</name>
</gene>
<proteinExistence type="predicted"/>
<keyword evidence="2" id="KW-1133">Transmembrane helix</keyword>
<keyword evidence="4" id="KW-0406">Ion transport</keyword>
<evidence type="ECO:0000313" key="5">
    <source>
        <dbReference type="Proteomes" id="UP000290975"/>
    </source>
</evidence>
<dbReference type="PROSITE" id="PS51201">
    <property type="entry name" value="RCK_N"/>
    <property type="match status" value="1"/>
</dbReference>
<dbReference type="PANTHER" id="PTHR43833:SF9">
    <property type="entry name" value="POTASSIUM CHANNEL PROTEIN YUGO-RELATED"/>
    <property type="match status" value="1"/>
</dbReference>
<comment type="caution">
    <text evidence="4">The sequence shown here is derived from an EMBL/GenBank/DDBJ whole genome shotgun (WGS) entry which is preliminary data.</text>
</comment>
<dbReference type="GO" id="GO:0006813">
    <property type="term" value="P:potassium ion transport"/>
    <property type="evidence" value="ECO:0007669"/>
    <property type="project" value="InterPro"/>
</dbReference>
<feature type="transmembrane region" description="Helical" evidence="2">
    <location>
        <begin position="40"/>
        <end position="61"/>
    </location>
</feature>
<comment type="subcellular location">
    <subcellularLocation>
        <location evidence="1">Cell membrane</location>
        <topology evidence="1">Multi-pass membrane protein</topology>
    </subcellularLocation>
</comment>
<keyword evidence="4" id="KW-0813">Transport</keyword>
<evidence type="ECO:0000259" key="3">
    <source>
        <dbReference type="PROSITE" id="PS51201"/>
    </source>
</evidence>
<dbReference type="Pfam" id="PF07885">
    <property type="entry name" value="Ion_trans_2"/>
    <property type="match status" value="1"/>
</dbReference>
<feature type="domain" description="RCK N-terminal" evidence="3">
    <location>
        <begin position="113"/>
        <end position="232"/>
    </location>
</feature>
<dbReference type="InterPro" id="IPR036291">
    <property type="entry name" value="NAD(P)-bd_dom_sf"/>
</dbReference>
<dbReference type="InterPro" id="IPR003148">
    <property type="entry name" value="RCK_N"/>
</dbReference>
<dbReference type="GO" id="GO:0005886">
    <property type="term" value="C:plasma membrane"/>
    <property type="evidence" value="ECO:0007669"/>
    <property type="project" value="UniProtKB-SubCell"/>
</dbReference>
<dbReference type="SUPFAM" id="SSF81324">
    <property type="entry name" value="Voltage-gated potassium channels"/>
    <property type="match status" value="1"/>
</dbReference>
<keyword evidence="2" id="KW-0812">Transmembrane</keyword>
<dbReference type="EMBL" id="BBQY01000014">
    <property type="protein sequence ID" value="GBH31075.1"/>
    <property type="molecule type" value="Genomic_DNA"/>
</dbReference>